<keyword evidence="5" id="KW-0833">Ubl conjugation pathway</keyword>
<evidence type="ECO:0000256" key="4">
    <source>
        <dbReference type="ARBA" id="ARBA00022771"/>
    </source>
</evidence>
<dbReference type="EMBL" id="CAJOBE010004855">
    <property type="protein sequence ID" value="CAF3950271.1"/>
    <property type="molecule type" value="Genomic_DNA"/>
</dbReference>
<reference evidence="10" key="1">
    <citation type="submission" date="2021-02" db="EMBL/GenBank/DDBJ databases">
        <authorList>
            <person name="Nowell W R."/>
        </authorList>
    </citation>
    <scope>NUCLEOTIDE SEQUENCE</scope>
</reference>
<dbReference type="Pfam" id="PF22191">
    <property type="entry name" value="IBR_1"/>
    <property type="match status" value="1"/>
</dbReference>
<sequence>MVSVFLLGYRYYDQSRNKVTNFTGYTTDINKISVFLNDLQRIGGADISEATKTALDMNLIDSNAIVLIYTDAPPHHPKTGGSNWAQEEKNVKEKDWVQLCQLYQETGCKVFSMINDASFETSSFYILLSQYTRGKTLYLKKTDIKTISKCTINLSLSRRLKFSLRPAAIVGMICVLSKNGILHERARHFLTRIKGQWLDLELPENCTYAFSKLCVKLPEFFTENENLFFQKLYTIGGLKINAATCVNIEQPFIPSVKEIYHDAKIQCKTCHFLRSTTLFPDVGTSCCALCLPQHNLKDIPEPCTGYSSPKCYYCRDLFREAPYRRCARFQNKYIHYDSTESAPNHGKEYTFLCAECQHSITNKVTVDIPVSIDTLINENKVQLFKYLNIKVKDDIDILSTAWSLFKSKDKVEFGKTEDINLVSFSSSIMPLVHRNKSILNSTAVFNQIQTWIQSGKSEWVTCYICCDDFPRNKINDTCGNKLCHAEACTECLMKWYQAVQPGSIVLTAHLLCPFCKHVPNGKILKKYNKQVCTILRSDKKDDIDEHWYYGWRIDCYKVKKAREKSCMEDGNIPLLTDFVCDECDEIRRMPKNITVKYCPGINERTKQICGIAINKNGGCNHITCTACDAHWCWLCVKTYGDRIYEHLTAVHVCVAIVSSDSEHNIVRIVNSGSTNTAGYTIDLRRDGIVQWTVAHRRPLLITTPSTPSSTTSVMSIRLSSALTNSVFESVQAALPLNQFPPRDVTIPISFGIDDVRIVTIPTHTL</sequence>
<dbReference type="Proteomes" id="UP000663874">
    <property type="component" value="Unassembled WGS sequence"/>
</dbReference>
<feature type="domain" description="RING-type" evidence="9">
    <location>
        <begin position="458"/>
        <end position="657"/>
    </location>
</feature>
<evidence type="ECO:0000256" key="2">
    <source>
        <dbReference type="ARBA" id="ARBA00022723"/>
    </source>
</evidence>
<keyword evidence="4 7" id="KW-0863">Zinc-finger</keyword>
<evidence type="ECO:0000256" key="3">
    <source>
        <dbReference type="ARBA" id="ARBA00022737"/>
    </source>
</evidence>
<dbReference type="InterPro" id="IPR001841">
    <property type="entry name" value="Znf_RING"/>
</dbReference>
<keyword evidence="1" id="KW-0808">Transferase</keyword>
<evidence type="ECO:0000313" key="10">
    <source>
        <dbReference type="EMBL" id="CAF3950271.1"/>
    </source>
</evidence>
<evidence type="ECO:0000256" key="7">
    <source>
        <dbReference type="PROSITE-ProRule" id="PRU00175"/>
    </source>
</evidence>
<dbReference type="AlphaFoldDB" id="A0A819KTI8"/>
<organism evidence="10 11">
    <name type="scientific">Rotaria sordida</name>
    <dbReference type="NCBI Taxonomy" id="392033"/>
    <lineage>
        <taxon>Eukaryota</taxon>
        <taxon>Metazoa</taxon>
        <taxon>Spiralia</taxon>
        <taxon>Gnathifera</taxon>
        <taxon>Rotifera</taxon>
        <taxon>Eurotatoria</taxon>
        <taxon>Bdelloidea</taxon>
        <taxon>Philodinida</taxon>
        <taxon>Philodinidae</taxon>
        <taxon>Rotaria</taxon>
    </lineage>
</organism>
<keyword evidence="6" id="KW-0862">Zinc</keyword>
<keyword evidence="3" id="KW-0677">Repeat</keyword>
<gene>
    <name evidence="10" type="ORF">FNK824_LOCUS23180</name>
</gene>
<evidence type="ECO:0000259" key="8">
    <source>
        <dbReference type="PROSITE" id="PS50089"/>
    </source>
</evidence>
<proteinExistence type="predicted"/>
<evidence type="ECO:0008006" key="12">
    <source>
        <dbReference type="Google" id="ProtNLM"/>
    </source>
</evidence>
<dbReference type="GO" id="GO:0016740">
    <property type="term" value="F:transferase activity"/>
    <property type="evidence" value="ECO:0007669"/>
    <property type="project" value="UniProtKB-KW"/>
</dbReference>
<evidence type="ECO:0000256" key="5">
    <source>
        <dbReference type="ARBA" id="ARBA00022786"/>
    </source>
</evidence>
<dbReference type="SUPFAM" id="SSF57850">
    <property type="entry name" value="RING/U-box"/>
    <property type="match status" value="1"/>
</dbReference>
<dbReference type="GO" id="GO:0008270">
    <property type="term" value="F:zinc ion binding"/>
    <property type="evidence" value="ECO:0007669"/>
    <property type="project" value="UniProtKB-KW"/>
</dbReference>
<evidence type="ECO:0000256" key="6">
    <source>
        <dbReference type="ARBA" id="ARBA00022833"/>
    </source>
</evidence>
<evidence type="ECO:0000256" key="1">
    <source>
        <dbReference type="ARBA" id="ARBA00022679"/>
    </source>
</evidence>
<dbReference type="InterPro" id="IPR044066">
    <property type="entry name" value="TRIAD_supradom"/>
</dbReference>
<evidence type="ECO:0000259" key="9">
    <source>
        <dbReference type="PROSITE" id="PS51873"/>
    </source>
</evidence>
<dbReference type="PROSITE" id="PS51873">
    <property type="entry name" value="TRIAD"/>
    <property type="match status" value="1"/>
</dbReference>
<evidence type="ECO:0000313" key="11">
    <source>
        <dbReference type="Proteomes" id="UP000663874"/>
    </source>
</evidence>
<dbReference type="Gene3D" id="1.20.120.1750">
    <property type="match status" value="1"/>
</dbReference>
<accession>A0A819KTI8</accession>
<comment type="caution">
    <text evidence="10">The sequence shown here is derived from an EMBL/GenBank/DDBJ whole genome shotgun (WGS) entry which is preliminary data.</text>
</comment>
<dbReference type="PROSITE" id="PS50089">
    <property type="entry name" value="ZF_RING_2"/>
    <property type="match status" value="1"/>
</dbReference>
<feature type="domain" description="RING-type" evidence="8">
    <location>
        <begin position="462"/>
        <end position="516"/>
    </location>
</feature>
<keyword evidence="2" id="KW-0479">Metal-binding</keyword>
<name>A0A819KTI8_9BILA</name>
<protein>
    <recommendedName>
        <fullName evidence="12">RING-type domain-containing protein</fullName>
    </recommendedName>
</protein>